<dbReference type="Gene3D" id="3.15.10.30">
    <property type="entry name" value="Haemolymph juvenile hormone binding protein"/>
    <property type="match status" value="1"/>
</dbReference>
<dbReference type="OrthoDB" id="8182977at2759"/>
<sequence length="232" mass="26129">MKEGPSELKACSRSEPDFSECLKASVEDALRKFGNGNKQLGVPPLEPLYIESISVGRIPTSSVSIDQKFSHVKLHGLSKSKINKVEVNPANFSLYVEAFTPLLRTEADFEIKGQLLIFPVNGKGPSNVTMTNLKSYHRMDSEMFTKKEKNYLRLTNYKITVKPEKIHYKFDDLLGGGPNARISQQIHTVINDNSLAIFEEVRAATEESYGIIFKEIANKIFTKVPLDEIYKI</sequence>
<evidence type="ECO:0008006" key="6">
    <source>
        <dbReference type="Google" id="ProtNLM"/>
    </source>
</evidence>
<comment type="similarity">
    <text evidence="3">Belongs to the TO family.</text>
</comment>
<keyword evidence="1" id="KW-0732">Signal</keyword>
<evidence type="ECO:0000256" key="3">
    <source>
        <dbReference type="ARBA" id="ARBA00060902"/>
    </source>
</evidence>
<keyword evidence="2" id="KW-0090">Biological rhythms</keyword>
<evidence type="ECO:0000313" key="5">
    <source>
        <dbReference type="Proteomes" id="UP000801492"/>
    </source>
</evidence>
<dbReference type="GO" id="GO:0005615">
    <property type="term" value="C:extracellular space"/>
    <property type="evidence" value="ECO:0007669"/>
    <property type="project" value="TreeGrafter"/>
</dbReference>
<dbReference type="Pfam" id="PF06585">
    <property type="entry name" value="JHBP"/>
    <property type="match status" value="1"/>
</dbReference>
<proteinExistence type="inferred from homology"/>
<evidence type="ECO:0000256" key="2">
    <source>
        <dbReference type="ARBA" id="ARBA00023108"/>
    </source>
</evidence>
<accession>A0A8K0CIF3</accession>
<dbReference type="AlphaFoldDB" id="A0A8K0CIF3"/>
<protein>
    <recommendedName>
        <fullName evidence="6">Protein takeout</fullName>
    </recommendedName>
</protein>
<gene>
    <name evidence="4" type="ORF">ILUMI_21081</name>
</gene>
<dbReference type="InterPro" id="IPR010562">
    <property type="entry name" value="Haemolymph_juvenile_hormone-bd"/>
</dbReference>
<dbReference type="PANTHER" id="PTHR11008">
    <property type="entry name" value="PROTEIN TAKEOUT-LIKE PROTEIN"/>
    <property type="match status" value="1"/>
</dbReference>
<comment type="caution">
    <text evidence="4">The sequence shown here is derived from an EMBL/GenBank/DDBJ whole genome shotgun (WGS) entry which is preliminary data.</text>
</comment>
<dbReference type="Proteomes" id="UP000801492">
    <property type="component" value="Unassembled WGS sequence"/>
</dbReference>
<evidence type="ECO:0000256" key="1">
    <source>
        <dbReference type="ARBA" id="ARBA00022729"/>
    </source>
</evidence>
<dbReference type="GO" id="GO:0007623">
    <property type="term" value="P:circadian rhythm"/>
    <property type="evidence" value="ECO:0007669"/>
    <property type="project" value="UniProtKB-ARBA"/>
</dbReference>
<dbReference type="InterPro" id="IPR038606">
    <property type="entry name" value="To_sf"/>
</dbReference>
<dbReference type="FunFam" id="3.15.10.30:FF:000001">
    <property type="entry name" value="Takeout-like protein 1"/>
    <property type="match status" value="1"/>
</dbReference>
<name>A0A8K0CIF3_IGNLU</name>
<reference evidence="4" key="1">
    <citation type="submission" date="2019-08" db="EMBL/GenBank/DDBJ databases">
        <title>The genome of the North American firefly Photinus pyralis.</title>
        <authorList>
            <consortium name="Photinus pyralis genome working group"/>
            <person name="Fallon T.R."/>
            <person name="Sander Lower S.E."/>
            <person name="Weng J.-K."/>
        </authorList>
    </citation>
    <scope>NUCLEOTIDE SEQUENCE</scope>
    <source>
        <strain evidence="4">TRF0915ILg1</strain>
        <tissue evidence="4">Whole body</tissue>
    </source>
</reference>
<dbReference type="EMBL" id="VTPC01090039">
    <property type="protein sequence ID" value="KAF2885078.1"/>
    <property type="molecule type" value="Genomic_DNA"/>
</dbReference>
<evidence type="ECO:0000313" key="4">
    <source>
        <dbReference type="EMBL" id="KAF2885078.1"/>
    </source>
</evidence>
<dbReference type="PANTHER" id="PTHR11008:SF32">
    <property type="entry name" value="CIRCADIAN CLOCK-CONTROLLED PROTEIN DAYWAKE-RELATED"/>
    <property type="match status" value="1"/>
</dbReference>
<keyword evidence="5" id="KW-1185">Reference proteome</keyword>
<organism evidence="4 5">
    <name type="scientific">Ignelater luminosus</name>
    <name type="common">Cucubano</name>
    <name type="synonym">Pyrophorus luminosus</name>
    <dbReference type="NCBI Taxonomy" id="2038154"/>
    <lineage>
        <taxon>Eukaryota</taxon>
        <taxon>Metazoa</taxon>
        <taxon>Ecdysozoa</taxon>
        <taxon>Arthropoda</taxon>
        <taxon>Hexapoda</taxon>
        <taxon>Insecta</taxon>
        <taxon>Pterygota</taxon>
        <taxon>Neoptera</taxon>
        <taxon>Endopterygota</taxon>
        <taxon>Coleoptera</taxon>
        <taxon>Polyphaga</taxon>
        <taxon>Elateriformia</taxon>
        <taxon>Elateroidea</taxon>
        <taxon>Elateridae</taxon>
        <taxon>Agrypninae</taxon>
        <taxon>Pyrophorini</taxon>
        <taxon>Ignelater</taxon>
    </lineage>
</organism>
<dbReference type="SMART" id="SM00700">
    <property type="entry name" value="JHBP"/>
    <property type="match status" value="1"/>
</dbReference>